<dbReference type="AlphaFoldDB" id="A0A5C2SVR0"/>
<protein>
    <submittedName>
        <fullName evidence="1">Uncharacterized protein</fullName>
    </submittedName>
</protein>
<evidence type="ECO:0000313" key="2">
    <source>
        <dbReference type="Proteomes" id="UP000313359"/>
    </source>
</evidence>
<accession>A0A5C2SVR0</accession>
<dbReference type="OrthoDB" id="2628807at2759"/>
<proteinExistence type="predicted"/>
<evidence type="ECO:0000313" key="1">
    <source>
        <dbReference type="EMBL" id="RPD65316.1"/>
    </source>
</evidence>
<name>A0A5C2SVR0_9APHY</name>
<keyword evidence="2" id="KW-1185">Reference proteome</keyword>
<dbReference type="Proteomes" id="UP000313359">
    <property type="component" value="Unassembled WGS sequence"/>
</dbReference>
<dbReference type="EMBL" id="ML122252">
    <property type="protein sequence ID" value="RPD65316.1"/>
    <property type="molecule type" value="Genomic_DNA"/>
</dbReference>
<reference evidence="1" key="1">
    <citation type="journal article" date="2018" name="Genome Biol. Evol.">
        <title>Genomics and development of Lentinus tigrinus, a white-rot wood-decaying mushroom with dimorphic fruiting bodies.</title>
        <authorList>
            <person name="Wu B."/>
            <person name="Xu Z."/>
            <person name="Knudson A."/>
            <person name="Carlson A."/>
            <person name="Chen N."/>
            <person name="Kovaka S."/>
            <person name="LaButti K."/>
            <person name="Lipzen A."/>
            <person name="Pennachio C."/>
            <person name="Riley R."/>
            <person name="Schakwitz W."/>
            <person name="Umezawa K."/>
            <person name="Ohm R.A."/>
            <person name="Grigoriev I.V."/>
            <person name="Nagy L.G."/>
            <person name="Gibbons J."/>
            <person name="Hibbett D."/>
        </authorList>
    </citation>
    <scope>NUCLEOTIDE SEQUENCE [LARGE SCALE GENOMIC DNA]</scope>
    <source>
        <strain evidence="1">ALCF2SS1-6</strain>
    </source>
</reference>
<sequence>MDAHPQMPNATTAPFRPADLPPMVTVVDTQGETLRDIYMEDIIKRFPNFKPRDDVDIWLLGPGNLYNGPEEGIRAWIDNKLAMHVSHMGSEETVRRVASEFLSPVTEVTGRKPNPGMEGPPIFVCAIPNSEYSMRLFPGAFKTREYCLDFVKSDTGEPENSPFEFELWALLGPSLYPYSMRLLSLEQSSGIRPEDIVPGAETFVLRDGMVCLLKRPGHRTVRFKVPVRVKETASAGEARG</sequence>
<organism evidence="1 2">
    <name type="scientific">Lentinus tigrinus ALCF2SS1-6</name>
    <dbReference type="NCBI Taxonomy" id="1328759"/>
    <lineage>
        <taxon>Eukaryota</taxon>
        <taxon>Fungi</taxon>
        <taxon>Dikarya</taxon>
        <taxon>Basidiomycota</taxon>
        <taxon>Agaricomycotina</taxon>
        <taxon>Agaricomycetes</taxon>
        <taxon>Polyporales</taxon>
        <taxon>Polyporaceae</taxon>
        <taxon>Lentinus</taxon>
    </lineage>
</organism>
<gene>
    <name evidence="1" type="ORF">L227DRAFT_560128</name>
</gene>